<dbReference type="InterPro" id="IPR050111">
    <property type="entry name" value="C-type_lectin/snaclec_domain"/>
</dbReference>
<dbReference type="RefSeq" id="XP_006823723.1">
    <property type="nucleotide sequence ID" value="XM_006823660.1"/>
</dbReference>
<keyword evidence="1" id="KW-1015">Disulfide bond</keyword>
<dbReference type="Proteomes" id="UP000694865">
    <property type="component" value="Unplaced"/>
</dbReference>
<dbReference type="SUPFAM" id="SSF56436">
    <property type="entry name" value="C-type lectin-like"/>
    <property type="match status" value="1"/>
</dbReference>
<feature type="signal peptide" evidence="2">
    <location>
        <begin position="1"/>
        <end position="19"/>
    </location>
</feature>
<sequence>MKVLIIVCALSVSLVMVQGACPAGFTYWADNGYCYRYISSPAVFPAADSYCASLALGCKLASIHSLPEEGFVNKIAQTTGNYWIGLNDVLEENSWVWTDGSAAVWKHWDCSQPNGGTASNCVAGNYGSSDRWRDTTCEASLPYVCKVKAM</sequence>
<reference evidence="5" key="1">
    <citation type="submission" date="2025-08" db="UniProtKB">
        <authorList>
            <consortium name="RefSeq"/>
        </authorList>
    </citation>
    <scope>IDENTIFICATION</scope>
    <source>
        <tissue evidence="5">Testes</tissue>
    </source>
</reference>
<feature type="domain" description="C-type lectin" evidence="3">
    <location>
        <begin position="30"/>
        <end position="146"/>
    </location>
</feature>
<evidence type="ECO:0000313" key="5">
    <source>
        <dbReference type="RefSeq" id="XP_006823723.1"/>
    </source>
</evidence>
<dbReference type="Gene3D" id="3.10.100.10">
    <property type="entry name" value="Mannose-Binding Protein A, subunit A"/>
    <property type="match status" value="1"/>
</dbReference>
<dbReference type="PRINTS" id="PR01504">
    <property type="entry name" value="PNCREATITSAP"/>
</dbReference>
<dbReference type="SMART" id="SM00034">
    <property type="entry name" value="CLECT"/>
    <property type="match status" value="1"/>
</dbReference>
<dbReference type="PROSITE" id="PS50041">
    <property type="entry name" value="C_TYPE_LECTIN_2"/>
    <property type="match status" value="1"/>
</dbReference>
<dbReference type="GeneID" id="102803908"/>
<evidence type="ECO:0000256" key="1">
    <source>
        <dbReference type="ARBA" id="ARBA00023157"/>
    </source>
</evidence>
<proteinExistence type="predicted"/>
<dbReference type="InterPro" id="IPR016186">
    <property type="entry name" value="C-type_lectin-like/link_sf"/>
</dbReference>
<dbReference type="InterPro" id="IPR001304">
    <property type="entry name" value="C-type_lectin-like"/>
</dbReference>
<dbReference type="InterPro" id="IPR018378">
    <property type="entry name" value="C-type_lectin_CS"/>
</dbReference>
<evidence type="ECO:0000256" key="2">
    <source>
        <dbReference type="SAM" id="SignalP"/>
    </source>
</evidence>
<dbReference type="PROSITE" id="PS00615">
    <property type="entry name" value="C_TYPE_LECTIN_1"/>
    <property type="match status" value="1"/>
</dbReference>
<accession>A0ABM0MUN2</accession>
<evidence type="ECO:0000259" key="3">
    <source>
        <dbReference type="PROSITE" id="PS50041"/>
    </source>
</evidence>
<evidence type="ECO:0000313" key="4">
    <source>
        <dbReference type="Proteomes" id="UP000694865"/>
    </source>
</evidence>
<dbReference type="Pfam" id="PF00059">
    <property type="entry name" value="Lectin_C"/>
    <property type="match status" value="1"/>
</dbReference>
<dbReference type="InterPro" id="IPR016187">
    <property type="entry name" value="CTDL_fold"/>
</dbReference>
<dbReference type="PANTHER" id="PTHR22803">
    <property type="entry name" value="MANNOSE, PHOSPHOLIPASE, LECTIN RECEPTOR RELATED"/>
    <property type="match status" value="1"/>
</dbReference>
<feature type="chain" id="PRO_5045664996" evidence="2">
    <location>
        <begin position="20"/>
        <end position="150"/>
    </location>
</feature>
<keyword evidence="2" id="KW-0732">Signal</keyword>
<protein>
    <submittedName>
        <fullName evidence="5">Alpha-N-acetylgalactosamine-specific lectin-like</fullName>
    </submittedName>
</protein>
<name>A0ABM0MUN2_SACKO</name>
<gene>
    <name evidence="5" type="primary">LOC102803908</name>
</gene>
<organism evidence="4 5">
    <name type="scientific">Saccoglossus kowalevskii</name>
    <name type="common">Acorn worm</name>
    <dbReference type="NCBI Taxonomy" id="10224"/>
    <lineage>
        <taxon>Eukaryota</taxon>
        <taxon>Metazoa</taxon>
        <taxon>Hemichordata</taxon>
        <taxon>Enteropneusta</taxon>
        <taxon>Harrimaniidae</taxon>
        <taxon>Saccoglossus</taxon>
    </lineage>
</organism>
<keyword evidence="4" id="KW-1185">Reference proteome</keyword>